<gene>
    <name evidence="2" type="ORF">A6M21_09480</name>
</gene>
<comment type="caution">
    <text evidence="2">The sequence shown here is derived from an EMBL/GenBank/DDBJ whole genome shotgun (WGS) entry which is preliminary data.</text>
</comment>
<dbReference type="Proteomes" id="UP000078532">
    <property type="component" value="Unassembled WGS sequence"/>
</dbReference>
<dbReference type="RefSeq" id="WP_066667931.1">
    <property type="nucleotide sequence ID" value="NZ_LYVF01000137.1"/>
</dbReference>
<dbReference type="AlphaFoldDB" id="A0A1B7LFM9"/>
<dbReference type="PANTHER" id="PTHR37804:SF1">
    <property type="entry name" value="CDAA REGULATORY PROTEIN CDAR"/>
    <property type="match status" value="1"/>
</dbReference>
<organism evidence="2 3">
    <name type="scientific">Desulfotomaculum copahuensis</name>
    <dbReference type="NCBI Taxonomy" id="1838280"/>
    <lineage>
        <taxon>Bacteria</taxon>
        <taxon>Bacillati</taxon>
        <taxon>Bacillota</taxon>
        <taxon>Clostridia</taxon>
        <taxon>Eubacteriales</taxon>
        <taxon>Desulfotomaculaceae</taxon>
        <taxon>Desulfotomaculum</taxon>
    </lineage>
</organism>
<dbReference type="OrthoDB" id="2111604at2"/>
<dbReference type="InterPro" id="IPR012505">
    <property type="entry name" value="YbbR"/>
</dbReference>
<dbReference type="Gene3D" id="2.170.120.30">
    <property type="match status" value="1"/>
</dbReference>
<evidence type="ECO:0000313" key="2">
    <source>
        <dbReference type="EMBL" id="OAT82363.1"/>
    </source>
</evidence>
<feature type="region of interest" description="Disordered" evidence="1">
    <location>
        <begin position="296"/>
        <end position="328"/>
    </location>
</feature>
<dbReference type="Pfam" id="PF07949">
    <property type="entry name" value="YbbR"/>
    <property type="match status" value="3"/>
</dbReference>
<keyword evidence="3" id="KW-1185">Reference proteome</keyword>
<evidence type="ECO:0000256" key="1">
    <source>
        <dbReference type="SAM" id="MobiDB-lite"/>
    </source>
</evidence>
<evidence type="ECO:0000313" key="3">
    <source>
        <dbReference type="Proteomes" id="UP000078532"/>
    </source>
</evidence>
<protein>
    <recommendedName>
        <fullName evidence="4">YbbR domain pair protein</fullName>
    </recommendedName>
</protein>
<evidence type="ECO:0008006" key="4">
    <source>
        <dbReference type="Google" id="ProtNLM"/>
    </source>
</evidence>
<name>A0A1B7LFM9_9FIRM</name>
<proteinExistence type="predicted"/>
<dbReference type="CDD" id="cd20206">
    <property type="entry name" value="YbbR"/>
    <property type="match status" value="1"/>
</dbReference>
<dbReference type="Gene3D" id="2.170.120.40">
    <property type="entry name" value="YbbR-like domain"/>
    <property type="match status" value="2"/>
</dbReference>
<feature type="compositionally biased region" description="Low complexity" evidence="1">
    <location>
        <begin position="307"/>
        <end position="316"/>
    </location>
</feature>
<dbReference type="EMBL" id="LYVF01000137">
    <property type="protein sequence ID" value="OAT82363.1"/>
    <property type="molecule type" value="Genomic_DNA"/>
</dbReference>
<sequence length="328" mass="34035">MRFEWRDFSIKILSLFMALLLWVYVTNEQNPLDTRTFNVSLSARGLPAQISVDGLPAAVSVQVQGTRGQLVGIDAGDFQASVDLSGVTAGDDTVDVAVNIPPGLRLLRVSPDRVRVLVDRIIEKRIPVVVSLDGTPAPGYNALEPKVDPGTVLAGGPARLVQPLARAVAEVNIQAASGPVTRVVTLSGIPAGVNISSRVAKVEVPVTPLPTKTVAVKPQITGDPAPGYQVRDVTVQPDNVQVSAPGNVLDGIQSVKTGALDISGAQQDVTQTVNLQAPAGAAGLRPDRVEVTVHLQAVNQEPGQTGGKQPSSGGQTPSPPLSPSPSGQ</sequence>
<accession>A0A1B7LFM9</accession>
<dbReference type="PANTHER" id="PTHR37804">
    <property type="entry name" value="CDAA REGULATORY PROTEIN CDAR"/>
    <property type="match status" value="1"/>
</dbReference>
<feature type="compositionally biased region" description="Pro residues" evidence="1">
    <location>
        <begin position="317"/>
        <end position="328"/>
    </location>
</feature>
<reference evidence="2 3" key="1">
    <citation type="submission" date="2016-04" db="EMBL/GenBank/DDBJ databases">
        <authorList>
            <person name="Evans L.H."/>
            <person name="Alamgir A."/>
            <person name="Owens N."/>
            <person name="Weber N.D."/>
            <person name="Virtaneva K."/>
            <person name="Barbian K."/>
            <person name="Babar A."/>
            <person name="Rosenke K."/>
        </authorList>
    </citation>
    <scope>NUCLEOTIDE SEQUENCE [LARGE SCALE GENOMIC DNA]</scope>
    <source>
        <strain evidence="2 3">LMa1</strain>
    </source>
</reference>
<dbReference type="InterPro" id="IPR053154">
    <property type="entry name" value="c-di-AMP_regulator"/>
</dbReference>
<dbReference type="STRING" id="1838280.A6M21_09480"/>